<comment type="caution">
    <text evidence="11">The sequence shown here is derived from an EMBL/GenBank/DDBJ whole genome shotgun (WGS) entry which is preliminary data.</text>
</comment>
<reference evidence="11" key="1">
    <citation type="journal article" date="2020" name="Appl. Environ. Microbiol.">
        <title>Medium-Chain Fatty Acid Synthesis by 'Candidatus Weimeria bifida' gen. nov., sp. nov., and 'Candidatus Pseudoramibacter fermentans' sp. nov.</title>
        <authorList>
            <person name="Scarborough M.J."/>
            <person name="Myers K.S."/>
            <person name="Donohue T.J."/>
            <person name="Noguera D.R."/>
        </authorList>
    </citation>
    <scope>NUCLEOTIDE SEQUENCE</scope>
    <source>
        <strain evidence="11">LCO1.1</strain>
    </source>
</reference>
<evidence type="ECO:0000256" key="5">
    <source>
        <dbReference type="ARBA" id="ARBA00022679"/>
    </source>
</evidence>
<dbReference type="InterPro" id="IPR050640">
    <property type="entry name" value="Bact_2-comp_sensor_kinase"/>
</dbReference>
<keyword evidence="8" id="KW-0812">Transmembrane</keyword>
<feature type="transmembrane region" description="Helical" evidence="8">
    <location>
        <begin position="23"/>
        <end position="43"/>
    </location>
</feature>
<dbReference type="AlphaFoldDB" id="A0A6N7IXF7"/>
<evidence type="ECO:0000259" key="9">
    <source>
        <dbReference type="PROSITE" id="PS50109"/>
    </source>
</evidence>
<dbReference type="InterPro" id="IPR010559">
    <property type="entry name" value="Sig_transdc_His_kin_internal"/>
</dbReference>
<dbReference type="PROSITE" id="PS50885">
    <property type="entry name" value="HAMP"/>
    <property type="match status" value="1"/>
</dbReference>
<dbReference type="SMART" id="SM00387">
    <property type="entry name" value="HATPase_c"/>
    <property type="match status" value="1"/>
</dbReference>
<evidence type="ECO:0000256" key="1">
    <source>
        <dbReference type="ARBA" id="ARBA00000085"/>
    </source>
</evidence>
<dbReference type="GO" id="GO:0016020">
    <property type="term" value="C:membrane"/>
    <property type="evidence" value="ECO:0007669"/>
    <property type="project" value="UniProtKB-SubCell"/>
</dbReference>
<evidence type="ECO:0000256" key="2">
    <source>
        <dbReference type="ARBA" id="ARBA00004370"/>
    </source>
</evidence>
<dbReference type="InterPro" id="IPR003594">
    <property type="entry name" value="HATPase_dom"/>
</dbReference>
<feature type="transmembrane region" description="Helical" evidence="8">
    <location>
        <begin position="281"/>
        <end position="303"/>
    </location>
</feature>
<protein>
    <recommendedName>
        <fullName evidence="3">histidine kinase</fullName>
        <ecNumber evidence="3">2.7.13.3</ecNumber>
    </recommendedName>
</protein>
<feature type="domain" description="Histidine kinase" evidence="9">
    <location>
        <begin position="406"/>
        <end position="571"/>
    </location>
</feature>
<dbReference type="PRINTS" id="PR00344">
    <property type="entry name" value="BCTRLSENSOR"/>
</dbReference>
<evidence type="ECO:0000256" key="8">
    <source>
        <dbReference type="SAM" id="Phobius"/>
    </source>
</evidence>
<feature type="domain" description="HAMP" evidence="10">
    <location>
        <begin position="309"/>
        <end position="361"/>
    </location>
</feature>
<comment type="subcellular location">
    <subcellularLocation>
        <location evidence="2">Membrane</location>
    </subcellularLocation>
</comment>
<keyword evidence="4" id="KW-0597">Phosphoprotein</keyword>
<keyword evidence="5" id="KW-0808">Transferase</keyword>
<sequence length="573" mass="65010">MKKRLRRWFDNAFRNSRLINKIMIIYVMLSAIPILLLGAFLVVQQRQMMQRQRADSVRSALMQASAAVTSDVRVYNNLSDYVAYNRTVSDALTSSYNSRYELFEQYEKTIDPILQSPSYFSPDIEKLKIYLSNNAMPSHGVTIGHLSEISDSAWYKSVKKSLNQSVTWIIDNKARKIRSVREMPLMEMNGEKGILYIEVNYNSLFDSFDKICQEGQGVSILDKNGDLIYEKNNGLKHNVLKPGELMSGKSRIGGYYVQSDKIAGLPLTAYMYGKNNFSIMFNLQLLFVLAIYLAIVVATLFIASKLFQRYVVSDITKLEENMHEVAKGNRTLMVVSDSKDEIGGLIRDFGSMLAEINRLIKENYENKLALRKAEMKALQAQINPHFLYNSLSLINWKAIEKGADDISDVTLALSRFYRTSLNRGKNVLTVEQEIENVKSYIKIQSYMHDNSFDTVIDVDEDILPYETLNLLLQPLVENAIDHGIDMKEDGRGFIKIIGRQTDGTITLTVEDNGVGMDEETAESILNFKSKGYGVANVNQRIELFYGRPYGLKIKSIPGKGTVCTVTIPKKMPS</sequence>
<dbReference type="InterPro" id="IPR036890">
    <property type="entry name" value="HATPase_C_sf"/>
</dbReference>
<dbReference type="CDD" id="cd06225">
    <property type="entry name" value="HAMP"/>
    <property type="match status" value="1"/>
</dbReference>
<keyword evidence="7" id="KW-0902">Two-component regulatory system</keyword>
<dbReference type="SUPFAM" id="SSF55874">
    <property type="entry name" value="ATPase domain of HSP90 chaperone/DNA topoisomerase II/histidine kinase"/>
    <property type="match status" value="1"/>
</dbReference>
<dbReference type="PROSITE" id="PS50109">
    <property type="entry name" value="HIS_KIN"/>
    <property type="match status" value="1"/>
</dbReference>
<dbReference type="EMBL" id="VOGC01000002">
    <property type="protein sequence ID" value="MQN00919.1"/>
    <property type="molecule type" value="Genomic_DNA"/>
</dbReference>
<evidence type="ECO:0000313" key="12">
    <source>
        <dbReference type="Proteomes" id="UP000460257"/>
    </source>
</evidence>
<keyword evidence="8" id="KW-1133">Transmembrane helix</keyword>
<gene>
    <name evidence="11" type="ORF">FRC54_02855</name>
</gene>
<evidence type="ECO:0000256" key="3">
    <source>
        <dbReference type="ARBA" id="ARBA00012438"/>
    </source>
</evidence>
<dbReference type="Gene3D" id="6.10.340.10">
    <property type="match status" value="1"/>
</dbReference>
<evidence type="ECO:0000259" key="10">
    <source>
        <dbReference type="PROSITE" id="PS50885"/>
    </source>
</evidence>
<dbReference type="EC" id="2.7.13.3" evidence="3"/>
<evidence type="ECO:0000256" key="4">
    <source>
        <dbReference type="ARBA" id="ARBA00022553"/>
    </source>
</evidence>
<dbReference type="SMART" id="SM00304">
    <property type="entry name" value="HAMP"/>
    <property type="match status" value="1"/>
</dbReference>
<keyword evidence="12" id="KW-1185">Reference proteome</keyword>
<accession>A0A6N7IXF7</accession>
<dbReference type="PANTHER" id="PTHR34220:SF7">
    <property type="entry name" value="SENSOR HISTIDINE KINASE YPDA"/>
    <property type="match status" value="1"/>
</dbReference>
<dbReference type="GO" id="GO:0000155">
    <property type="term" value="F:phosphorelay sensor kinase activity"/>
    <property type="evidence" value="ECO:0007669"/>
    <property type="project" value="InterPro"/>
</dbReference>
<dbReference type="InterPro" id="IPR003660">
    <property type="entry name" value="HAMP_dom"/>
</dbReference>
<evidence type="ECO:0000313" key="11">
    <source>
        <dbReference type="EMBL" id="MQN00919.1"/>
    </source>
</evidence>
<organism evidence="11 12">
    <name type="scientific">Candidatus Weimeria bifida</name>
    <dbReference type="NCBI Taxonomy" id="2599074"/>
    <lineage>
        <taxon>Bacteria</taxon>
        <taxon>Bacillati</taxon>
        <taxon>Bacillota</taxon>
        <taxon>Clostridia</taxon>
        <taxon>Lachnospirales</taxon>
        <taxon>Lachnospiraceae</taxon>
        <taxon>Candidatus Weimeria</taxon>
    </lineage>
</organism>
<dbReference type="InterPro" id="IPR004358">
    <property type="entry name" value="Sig_transdc_His_kin-like_C"/>
</dbReference>
<comment type="catalytic activity">
    <reaction evidence="1">
        <text>ATP + protein L-histidine = ADP + protein N-phospho-L-histidine.</text>
        <dbReference type="EC" id="2.7.13.3"/>
    </reaction>
</comment>
<dbReference type="PANTHER" id="PTHR34220">
    <property type="entry name" value="SENSOR HISTIDINE KINASE YPDA"/>
    <property type="match status" value="1"/>
</dbReference>
<keyword evidence="6 11" id="KW-0418">Kinase</keyword>
<dbReference type="Pfam" id="PF02518">
    <property type="entry name" value="HATPase_c"/>
    <property type="match status" value="1"/>
</dbReference>
<dbReference type="InterPro" id="IPR005467">
    <property type="entry name" value="His_kinase_dom"/>
</dbReference>
<dbReference type="SUPFAM" id="SSF158472">
    <property type="entry name" value="HAMP domain-like"/>
    <property type="match status" value="1"/>
</dbReference>
<proteinExistence type="predicted"/>
<dbReference type="Proteomes" id="UP000460257">
    <property type="component" value="Unassembled WGS sequence"/>
</dbReference>
<name>A0A6N7IXF7_9FIRM</name>
<evidence type="ECO:0000256" key="7">
    <source>
        <dbReference type="ARBA" id="ARBA00023012"/>
    </source>
</evidence>
<evidence type="ECO:0000256" key="6">
    <source>
        <dbReference type="ARBA" id="ARBA00022777"/>
    </source>
</evidence>
<dbReference type="Gene3D" id="3.30.565.10">
    <property type="entry name" value="Histidine kinase-like ATPase, C-terminal domain"/>
    <property type="match status" value="1"/>
</dbReference>
<dbReference type="Pfam" id="PF06580">
    <property type="entry name" value="His_kinase"/>
    <property type="match status" value="1"/>
</dbReference>
<keyword evidence="8" id="KW-0472">Membrane</keyword>